<dbReference type="AlphaFoldDB" id="E9FT58"/>
<keyword evidence="2" id="KW-1185">Reference proteome</keyword>
<dbReference type="HOGENOM" id="CLU_3144328_0_0_1"/>
<dbReference type="KEGG" id="dpx:DAPPUDRAFT_233088"/>
<protein>
    <submittedName>
        <fullName evidence="1">Uncharacterized protein</fullName>
    </submittedName>
</protein>
<accession>E9FT58</accession>
<evidence type="ECO:0000313" key="2">
    <source>
        <dbReference type="Proteomes" id="UP000000305"/>
    </source>
</evidence>
<dbReference type="InParanoid" id="E9FT58"/>
<reference evidence="1 2" key="1">
    <citation type="journal article" date="2011" name="Science">
        <title>The ecoresponsive genome of Daphnia pulex.</title>
        <authorList>
            <person name="Colbourne J.K."/>
            <person name="Pfrender M.E."/>
            <person name="Gilbert D."/>
            <person name="Thomas W.K."/>
            <person name="Tucker A."/>
            <person name="Oakley T.H."/>
            <person name="Tokishita S."/>
            <person name="Aerts A."/>
            <person name="Arnold G.J."/>
            <person name="Basu M.K."/>
            <person name="Bauer D.J."/>
            <person name="Caceres C.E."/>
            <person name="Carmel L."/>
            <person name="Casola C."/>
            <person name="Choi J.H."/>
            <person name="Detter J.C."/>
            <person name="Dong Q."/>
            <person name="Dusheyko S."/>
            <person name="Eads B.D."/>
            <person name="Frohlich T."/>
            <person name="Geiler-Samerotte K.A."/>
            <person name="Gerlach D."/>
            <person name="Hatcher P."/>
            <person name="Jogdeo S."/>
            <person name="Krijgsveld J."/>
            <person name="Kriventseva E.V."/>
            <person name="Kultz D."/>
            <person name="Laforsch C."/>
            <person name="Lindquist E."/>
            <person name="Lopez J."/>
            <person name="Manak J.R."/>
            <person name="Muller J."/>
            <person name="Pangilinan J."/>
            <person name="Patwardhan R.P."/>
            <person name="Pitluck S."/>
            <person name="Pritham E.J."/>
            <person name="Rechtsteiner A."/>
            <person name="Rho M."/>
            <person name="Rogozin I.B."/>
            <person name="Sakarya O."/>
            <person name="Salamov A."/>
            <person name="Schaack S."/>
            <person name="Shapiro H."/>
            <person name="Shiga Y."/>
            <person name="Skalitzky C."/>
            <person name="Smith Z."/>
            <person name="Souvorov A."/>
            <person name="Sung W."/>
            <person name="Tang Z."/>
            <person name="Tsuchiya D."/>
            <person name="Tu H."/>
            <person name="Vos H."/>
            <person name="Wang M."/>
            <person name="Wolf Y.I."/>
            <person name="Yamagata H."/>
            <person name="Yamada T."/>
            <person name="Ye Y."/>
            <person name="Shaw J.R."/>
            <person name="Andrews J."/>
            <person name="Crease T.J."/>
            <person name="Tang H."/>
            <person name="Lucas S.M."/>
            <person name="Robertson H.M."/>
            <person name="Bork P."/>
            <person name="Koonin E.V."/>
            <person name="Zdobnov E.M."/>
            <person name="Grigoriev I.V."/>
            <person name="Lynch M."/>
            <person name="Boore J.L."/>
        </authorList>
    </citation>
    <scope>NUCLEOTIDE SEQUENCE [LARGE SCALE GENOMIC DNA]</scope>
</reference>
<proteinExistence type="predicted"/>
<gene>
    <name evidence="1" type="ORF">DAPPUDRAFT_233088</name>
</gene>
<name>E9FT58_DAPPU</name>
<sequence length="49" mass="5253">MHQQGTAAHMSAAAASHCLFIAEHDAYLSLSIQADYTGNKQIIGKGHKE</sequence>
<organism evidence="1 2">
    <name type="scientific">Daphnia pulex</name>
    <name type="common">Water flea</name>
    <dbReference type="NCBI Taxonomy" id="6669"/>
    <lineage>
        <taxon>Eukaryota</taxon>
        <taxon>Metazoa</taxon>
        <taxon>Ecdysozoa</taxon>
        <taxon>Arthropoda</taxon>
        <taxon>Crustacea</taxon>
        <taxon>Branchiopoda</taxon>
        <taxon>Diplostraca</taxon>
        <taxon>Cladocera</taxon>
        <taxon>Anomopoda</taxon>
        <taxon>Daphniidae</taxon>
        <taxon>Daphnia</taxon>
    </lineage>
</organism>
<dbReference type="EMBL" id="GL732524">
    <property type="protein sequence ID" value="EFX89316.1"/>
    <property type="molecule type" value="Genomic_DNA"/>
</dbReference>
<dbReference type="Proteomes" id="UP000000305">
    <property type="component" value="Unassembled WGS sequence"/>
</dbReference>
<evidence type="ECO:0000313" key="1">
    <source>
        <dbReference type="EMBL" id="EFX89316.1"/>
    </source>
</evidence>